<feature type="compositionally biased region" description="Low complexity" evidence="1">
    <location>
        <begin position="165"/>
        <end position="176"/>
    </location>
</feature>
<reference evidence="2" key="1">
    <citation type="submission" date="2023-04" db="EMBL/GenBank/DDBJ databases">
        <authorList>
            <consortium name="ELIXIR-Norway"/>
        </authorList>
    </citation>
    <scope>NUCLEOTIDE SEQUENCE [LARGE SCALE GENOMIC DNA]</scope>
</reference>
<proteinExistence type="predicted"/>
<dbReference type="EMBL" id="OX459952">
    <property type="protein sequence ID" value="CAI9157605.1"/>
    <property type="molecule type" value="Genomic_DNA"/>
</dbReference>
<protein>
    <submittedName>
        <fullName evidence="2">Uncharacterized protein</fullName>
    </submittedName>
</protein>
<feature type="region of interest" description="Disordered" evidence="1">
    <location>
        <begin position="1"/>
        <end position="20"/>
    </location>
</feature>
<keyword evidence="3" id="KW-1185">Reference proteome</keyword>
<evidence type="ECO:0000256" key="1">
    <source>
        <dbReference type="SAM" id="MobiDB-lite"/>
    </source>
</evidence>
<feature type="region of interest" description="Disordered" evidence="1">
    <location>
        <begin position="212"/>
        <end position="233"/>
    </location>
</feature>
<feature type="compositionally biased region" description="Polar residues" evidence="1">
    <location>
        <begin position="224"/>
        <end position="233"/>
    </location>
</feature>
<feature type="region of interest" description="Disordered" evidence="1">
    <location>
        <begin position="108"/>
        <end position="176"/>
    </location>
</feature>
<feature type="region of interest" description="Disordered" evidence="1">
    <location>
        <begin position="59"/>
        <end position="93"/>
    </location>
</feature>
<name>A0ABN8Y7Q6_RANTA</name>
<evidence type="ECO:0000313" key="3">
    <source>
        <dbReference type="Proteomes" id="UP001176941"/>
    </source>
</evidence>
<gene>
    <name evidence="2" type="ORF">MRATA1EN1_LOCUS6567</name>
</gene>
<dbReference type="Proteomes" id="UP001176941">
    <property type="component" value="Chromosome 16"/>
</dbReference>
<sequence length="233" mass="24610">MLRGWMPVPPGWAGRPEEGSGWHAALAFPGQQAFFPEEAEDRRCEGSNREMASEEVALDLASVTPKQAPAQDEGPRQVGRKRGPARVDDVSREEAPRLSLCARHAAIWPLGVNPPPRPRDPVVHEGIPGARAPGRCSLGRRAREARSARGLLTRRGAQDPAPQVPAAGREAAPLAARARGPSALAAAAPLPRFANAAERAAALRFSPGAANKLVSPAFPPRLPTCSQSEAAPL</sequence>
<evidence type="ECO:0000313" key="2">
    <source>
        <dbReference type="EMBL" id="CAI9157605.1"/>
    </source>
</evidence>
<organism evidence="2 3">
    <name type="scientific">Rangifer tarandus platyrhynchus</name>
    <name type="common">Svalbard reindeer</name>
    <dbReference type="NCBI Taxonomy" id="3082113"/>
    <lineage>
        <taxon>Eukaryota</taxon>
        <taxon>Metazoa</taxon>
        <taxon>Chordata</taxon>
        <taxon>Craniata</taxon>
        <taxon>Vertebrata</taxon>
        <taxon>Euteleostomi</taxon>
        <taxon>Mammalia</taxon>
        <taxon>Eutheria</taxon>
        <taxon>Laurasiatheria</taxon>
        <taxon>Artiodactyla</taxon>
        <taxon>Ruminantia</taxon>
        <taxon>Pecora</taxon>
        <taxon>Cervidae</taxon>
        <taxon>Odocoileinae</taxon>
        <taxon>Rangifer</taxon>
    </lineage>
</organism>
<accession>A0ABN8Y7Q6</accession>